<dbReference type="Proteomes" id="UP000247409">
    <property type="component" value="Unassembled WGS sequence"/>
</dbReference>
<comment type="caution">
    <text evidence="1">The sequence shown here is derived from an EMBL/GenBank/DDBJ whole genome shotgun (WGS) entry which is preliminary data.</text>
</comment>
<dbReference type="OrthoDB" id="10464027at2759"/>
<evidence type="ECO:0000313" key="1">
    <source>
        <dbReference type="EMBL" id="PXF47630.1"/>
    </source>
</evidence>
<protein>
    <submittedName>
        <fullName evidence="1">Uncharacterized protein</fullName>
    </submittedName>
</protein>
<organism evidence="1 2">
    <name type="scientific">Gracilariopsis chorda</name>
    <dbReference type="NCBI Taxonomy" id="448386"/>
    <lineage>
        <taxon>Eukaryota</taxon>
        <taxon>Rhodophyta</taxon>
        <taxon>Florideophyceae</taxon>
        <taxon>Rhodymeniophycidae</taxon>
        <taxon>Gracilariales</taxon>
        <taxon>Gracilariaceae</taxon>
        <taxon>Gracilariopsis</taxon>
    </lineage>
</organism>
<sequence>MPIRNNLAPSAEQSIWFENSEPRSEPRREQVVSHLIRFDSLFHHDSWSSDVFVFFHNGVRHELLDLHKMLKLTAHDDGRIRIKHLLALEKWFVQFSQMVAMYFVVNDNVIYPTLVTFQSNLRATLTKRGKRHVGIINHLLEIHSECLTLTMIGAHRSSAKRALSCPGMGESVSRMIRLLHGLVSSVEQIFEWEFTVLVPVVKERMLLWEARELIKKCLDEMSSCEVGREVMWGYFRGVPTDYKEKYFAAMERLTRMKLRAKEKRWLREHQGFSNKLSSLQSRRIGGVKEMK</sequence>
<reference evidence="1 2" key="1">
    <citation type="journal article" date="2018" name="Mol. Biol. Evol.">
        <title>Analysis of the draft genome of the red seaweed Gracilariopsis chorda provides insights into genome size evolution in Rhodophyta.</title>
        <authorList>
            <person name="Lee J."/>
            <person name="Yang E.C."/>
            <person name="Graf L."/>
            <person name="Yang J.H."/>
            <person name="Qiu H."/>
            <person name="Zel Zion U."/>
            <person name="Chan C.X."/>
            <person name="Stephens T.G."/>
            <person name="Weber A.P.M."/>
            <person name="Boo G.H."/>
            <person name="Boo S.M."/>
            <person name="Kim K.M."/>
            <person name="Shin Y."/>
            <person name="Jung M."/>
            <person name="Lee S.J."/>
            <person name="Yim H.S."/>
            <person name="Lee J.H."/>
            <person name="Bhattacharya D."/>
            <person name="Yoon H.S."/>
        </authorList>
    </citation>
    <scope>NUCLEOTIDE SEQUENCE [LARGE SCALE GENOMIC DNA]</scope>
    <source>
        <strain evidence="1 2">SKKU-2015</strain>
        <tissue evidence="1">Whole body</tissue>
    </source>
</reference>
<proteinExistence type="predicted"/>
<accession>A0A2V3J2K5</accession>
<name>A0A2V3J2K5_9FLOR</name>
<keyword evidence="2" id="KW-1185">Reference proteome</keyword>
<gene>
    <name evidence="1" type="ORF">BWQ96_02609</name>
</gene>
<dbReference type="AlphaFoldDB" id="A0A2V3J2K5"/>
<evidence type="ECO:0000313" key="2">
    <source>
        <dbReference type="Proteomes" id="UP000247409"/>
    </source>
</evidence>
<dbReference type="EMBL" id="NBIV01000022">
    <property type="protein sequence ID" value="PXF47630.1"/>
    <property type="molecule type" value="Genomic_DNA"/>
</dbReference>